<organism evidence="2">
    <name type="scientific">mine drainage metagenome</name>
    <dbReference type="NCBI Taxonomy" id="410659"/>
    <lineage>
        <taxon>unclassified sequences</taxon>
        <taxon>metagenomes</taxon>
        <taxon>ecological metagenomes</taxon>
    </lineage>
</organism>
<dbReference type="AlphaFoldDB" id="E6QAA3"/>
<protein>
    <submittedName>
        <fullName evidence="2">Uncharacterized protein</fullName>
    </submittedName>
</protein>
<name>E6QAA3_9ZZZZ</name>
<accession>E6QAA3</accession>
<sequence>MAIFVGELCMMHHHIFGMRMIHDSGPTDKMVILIPIEWIIGAVAIFIRIIERLEKP</sequence>
<keyword evidence="1" id="KW-1133">Transmembrane helix</keyword>
<reference evidence="2" key="1">
    <citation type="submission" date="2009-10" db="EMBL/GenBank/DDBJ databases">
        <title>Diversity of trophic interactions inside an arsenic-rich microbial ecosystem.</title>
        <authorList>
            <person name="Bertin P.N."/>
            <person name="Heinrich-Salmeron A."/>
            <person name="Pelletier E."/>
            <person name="Goulhen-Chollet F."/>
            <person name="Arsene-Ploetze F."/>
            <person name="Gallien S."/>
            <person name="Calteau A."/>
            <person name="Vallenet D."/>
            <person name="Casiot C."/>
            <person name="Chane-Woon-Ming B."/>
            <person name="Giloteaux L."/>
            <person name="Barakat M."/>
            <person name="Bonnefoy V."/>
            <person name="Bruneel O."/>
            <person name="Chandler M."/>
            <person name="Cleiss J."/>
            <person name="Duran R."/>
            <person name="Elbaz-Poulichet F."/>
            <person name="Fonknechten N."/>
            <person name="Lauga B."/>
            <person name="Mornico D."/>
            <person name="Ortet P."/>
            <person name="Schaeffer C."/>
            <person name="Siguier P."/>
            <person name="Alexander Thil Smith A."/>
            <person name="Van Dorsselaer A."/>
            <person name="Weissenbach J."/>
            <person name="Medigue C."/>
            <person name="Le Paslier D."/>
        </authorList>
    </citation>
    <scope>NUCLEOTIDE SEQUENCE</scope>
</reference>
<comment type="caution">
    <text evidence="2">The sequence shown here is derived from an EMBL/GenBank/DDBJ whole genome shotgun (WGS) entry which is preliminary data.</text>
</comment>
<evidence type="ECO:0000313" key="2">
    <source>
        <dbReference type="EMBL" id="CBI04129.1"/>
    </source>
</evidence>
<gene>
    <name evidence="2" type="ORF">CARN5_2439</name>
</gene>
<keyword evidence="1" id="KW-0812">Transmembrane</keyword>
<keyword evidence="1" id="KW-0472">Membrane</keyword>
<feature type="transmembrane region" description="Helical" evidence="1">
    <location>
        <begin position="30"/>
        <end position="50"/>
    </location>
</feature>
<proteinExistence type="predicted"/>
<dbReference type="EMBL" id="CABP01000047">
    <property type="protein sequence ID" value="CBI04129.1"/>
    <property type="molecule type" value="Genomic_DNA"/>
</dbReference>
<evidence type="ECO:0000256" key="1">
    <source>
        <dbReference type="SAM" id="Phobius"/>
    </source>
</evidence>